<dbReference type="GO" id="GO:0015846">
    <property type="term" value="P:polyamine transport"/>
    <property type="evidence" value="ECO:0007669"/>
    <property type="project" value="InterPro"/>
</dbReference>
<evidence type="ECO:0000313" key="7">
    <source>
        <dbReference type="EMBL" id="HGT82890.1"/>
    </source>
</evidence>
<dbReference type="PIRSF" id="PIRSF019574">
    <property type="entry name" value="Periplasmic_polyamine_BP"/>
    <property type="match status" value="1"/>
</dbReference>
<keyword evidence="4" id="KW-0574">Periplasm</keyword>
<evidence type="ECO:0000256" key="6">
    <source>
        <dbReference type="SAM" id="Phobius"/>
    </source>
</evidence>
<comment type="subcellular location">
    <subcellularLocation>
        <location evidence="1">Periplasm</location>
    </subcellularLocation>
</comment>
<keyword evidence="5" id="KW-0175">Coiled coil</keyword>
<dbReference type="CDD" id="cd13590">
    <property type="entry name" value="PBP2_PotD_PotF_like"/>
    <property type="match status" value="1"/>
</dbReference>
<proteinExistence type="predicted"/>
<dbReference type="GO" id="GO:0019808">
    <property type="term" value="F:polyamine binding"/>
    <property type="evidence" value="ECO:0007669"/>
    <property type="project" value="InterPro"/>
</dbReference>
<dbReference type="GO" id="GO:0042597">
    <property type="term" value="C:periplasmic space"/>
    <property type="evidence" value="ECO:0007669"/>
    <property type="project" value="UniProtKB-SubCell"/>
</dbReference>
<dbReference type="PANTHER" id="PTHR30222:SF17">
    <property type="entry name" value="SPERMIDINE_PUTRESCINE-BINDING PERIPLASMIC PROTEIN"/>
    <property type="match status" value="1"/>
</dbReference>
<dbReference type="PANTHER" id="PTHR30222">
    <property type="entry name" value="SPERMIDINE/PUTRESCINE-BINDING PERIPLASMIC PROTEIN"/>
    <property type="match status" value="1"/>
</dbReference>
<keyword evidence="3" id="KW-0732">Signal</keyword>
<dbReference type="PRINTS" id="PR00909">
    <property type="entry name" value="SPERMDNBNDNG"/>
</dbReference>
<dbReference type="PROSITE" id="PS51318">
    <property type="entry name" value="TAT"/>
    <property type="match status" value="1"/>
</dbReference>
<feature type="transmembrane region" description="Helical" evidence="6">
    <location>
        <begin position="12"/>
        <end position="35"/>
    </location>
</feature>
<organism evidence="7">
    <name type="scientific">Archaeoglobus fulgidus</name>
    <dbReference type="NCBI Taxonomy" id="2234"/>
    <lineage>
        <taxon>Archaea</taxon>
        <taxon>Methanobacteriati</taxon>
        <taxon>Methanobacteriota</taxon>
        <taxon>Archaeoglobi</taxon>
        <taxon>Archaeoglobales</taxon>
        <taxon>Archaeoglobaceae</taxon>
        <taxon>Archaeoglobus</taxon>
    </lineage>
</organism>
<dbReference type="AlphaFoldDB" id="A0A7J3M3A7"/>
<dbReference type="SUPFAM" id="SSF53850">
    <property type="entry name" value="Periplasmic binding protein-like II"/>
    <property type="match status" value="1"/>
</dbReference>
<keyword evidence="6" id="KW-0472">Membrane</keyword>
<comment type="caution">
    <text evidence="7">The sequence shown here is derived from an EMBL/GenBank/DDBJ whole genome shotgun (WGS) entry which is preliminary data.</text>
</comment>
<reference evidence="7" key="1">
    <citation type="journal article" date="2020" name="mSystems">
        <title>Genome- and Community-Level Interaction Insights into Carbon Utilization and Element Cycling Functions of Hydrothermarchaeota in Hydrothermal Sediment.</title>
        <authorList>
            <person name="Zhou Z."/>
            <person name="Liu Y."/>
            <person name="Xu W."/>
            <person name="Pan J."/>
            <person name="Luo Z.H."/>
            <person name="Li M."/>
        </authorList>
    </citation>
    <scope>NUCLEOTIDE SEQUENCE [LARGE SCALE GENOMIC DNA]</scope>
    <source>
        <strain evidence="7">SpSt-587</strain>
    </source>
</reference>
<dbReference type="Pfam" id="PF13416">
    <property type="entry name" value="SBP_bac_8"/>
    <property type="match status" value="1"/>
</dbReference>
<gene>
    <name evidence="7" type="ORF">ENT52_04105</name>
</gene>
<feature type="coiled-coil region" evidence="5">
    <location>
        <begin position="32"/>
        <end position="59"/>
    </location>
</feature>
<sequence length="386" mass="44019">MVDKGRRDFLKIAVAGVAGLAIGGVSGFFSGSSAYQRRILELESEIEKLKSQTQAVLEKELRVWNWSYYINDALLDIFSEQTGIPRDRIIYEEFEDPNYVLTKLEAGGSGYDVVILPDYCVDIARKKALLAELDKKMIPNVKFIDEKFRNPPYDPEWRFSIVYMWGSTGFAWRSEVEEGVTTLEQIFNPDHEFLQKYKKKISMLEEAMEVICFAKAYLGKDVNDWSDSTLQEVKEVLLAQRPYLAGYMGTEKYYPGLKIGTIYVAQAYNGDIVRLRGEFESVSFAVPEEGGTIWTDNLCIPKDAPHKNSAHAFINFLLDPAVSAVNSEFIGYATPVKASWQFIEEMLEDPVIYPPEEIQKKMWLIPSVSDEIRRKITKLMLEVKAG</sequence>
<dbReference type="InterPro" id="IPR001188">
    <property type="entry name" value="Sperm_putr-bd"/>
</dbReference>
<protein>
    <submittedName>
        <fullName evidence="7">Extracellular solute-binding protein</fullName>
    </submittedName>
</protein>
<evidence type="ECO:0000256" key="5">
    <source>
        <dbReference type="SAM" id="Coils"/>
    </source>
</evidence>
<name>A0A7J3M3A7_ARCFL</name>
<keyword evidence="6" id="KW-1133">Transmembrane helix</keyword>
<dbReference type="EMBL" id="DSYZ01000085">
    <property type="protein sequence ID" value="HGT82890.1"/>
    <property type="molecule type" value="Genomic_DNA"/>
</dbReference>
<evidence type="ECO:0000256" key="2">
    <source>
        <dbReference type="ARBA" id="ARBA00022448"/>
    </source>
</evidence>
<evidence type="ECO:0000256" key="4">
    <source>
        <dbReference type="ARBA" id="ARBA00022764"/>
    </source>
</evidence>
<evidence type="ECO:0000256" key="3">
    <source>
        <dbReference type="ARBA" id="ARBA00022729"/>
    </source>
</evidence>
<dbReference type="InterPro" id="IPR006059">
    <property type="entry name" value="SBP"/>
</dbReference>
<evidence type="ECO:0000256" key="1">
    <source>
        <dbReference type="ARBA" id="ARBA00004418"/>
    </source>
</evidence>
<dbReference type="Gene3D" id="3.40.190.10">
    <property type="entry name" value="Periplasmic binding protein-like II"/>
    <property type="match status" value="2"/>
</dbReference>
<keyword evidence="2" id="KW-0813">Transport</keyword>
<keyword evidence="6" id="KW-0812">Transmembrane</keyword>
<dbReference type="InterPro" id="IPR006311">
    <property type="entry name" value="TAT_signal"/>
</dbReference>
<accession>A0A7J3M3A7</accession>